<evidence type="ECO:0000313" key="2">
    <source>
        <dbReference type="EMBL" id="MQL95212.1"/>
    </source>
</evidence>
<protein>
    <submittedName>
        <fullName evidence="2">Uncharacterized protein</fullName>
    </submittedName>
</protein>
<dbReference type="EMBL" id="NMUH01001767">
    <property type="protein sequence ID" value="MQL95212.1"/>
    <property type="molecule type" value="Genomic_DNA"/>
</dbReference>
<feature type="region of interest" description="Disordered" evidence="1">
    <location>
        <begin position="53"/>
        <end position="93"/>
    </location>
</feature>
<sequence>MRIPPDLPTAREATPMDNNNRRKRPTNRPPPTACCHQIHKRLPQVLDLCSSRMAESGRVAGSAPADPDPESGQTRPESGGVGLSRPVCSTTNI</sequence>
<dbReference type="AlphaFoldDB" id="A0A843V9U6"/>
<evidence type="ECO:0000313" key="3">
    <source>
        <dbReference type="Proteomes" id="UP000652761"/>
    </source>
</evidence>
<dbReference type="OrthoDB" id="780812at2759"/>
<keyword evidence="3" id="KW-1185">Reference proteome</keyword>
<organism evidence="2 3">
    <name type="scientific">Colocasia esculenta</name>
    <name type="common">Wild taro</name>
    <name type="synonym">Arum esculentum</name>
    <dbReference type="NCBI Taxonomy" id="4460"/>
    <lineage>
        <taxon>Eukaryota</taxon>
        <taxon>Viridiplantae</taxon>
        <taxon>Streptophyta</taxon>
        <taxon>Embryophyta</taxon>
        <taxon>Tracheophyta</taxon>
        <taxon>Spermatophyta</taxon>
        <taxon>Magnoliopsida</taxon>
        <taxon>Liliopsida</taxon>
        <taxon>Araceae</taxon>
        <taxon>Aroideae</taxon>
        <taxon>Colocasieae</taxon>
        <taxon>Colocasia</taxon>
    </lineage>
</organism>
<comment type="caution">
    <text evidence="2">The sequence shown here is derived from an EMBL/GenBank/DDBJ whole genome shotgun (WGS) entry which is preliminary data.</text>
</comment>
<feature type="region of interest" description="Disordered" evidence="1">
    <location>
        <begin position="1"/>
        <end position="35"/>
    </location>
</feature>
<dbReference type="Proteomes" id="UP000652761">
    <property type="component" value="Unassembled WGS sequence"/>
</dbReference>
<accession>A0A843V9U6</accession>
<evidence type="ECO:0000256" key="1">
    <source>
        <dbReference type="SAM" id="MobiDB-lite"/>
    </source>
</evidence>
<gene>
    <name evidence="2" type="ORF">Taro_027875</name>
</gene>
<reference evidence="2" key="1">
    <citation type="submission" date="2017-07" db="EMBL/GenBank/DDBJ databases">
        <title>Taro Niue Genome Assembly and Annotation.</title>
        <authorList>
            <person name="Atibalentja N."/>
            <person name="Keating K."/>
            <person name="Fields C.J."/>
        </authorList>
    </citation>
    <scope>NUCLEOTIDE SEQUENCE</scope>
    <source>
        <strain evidence="2">Niue_2</strain>
        <tissue evidence="2">Leaf</tissue>
    </source>
</reference>
<name>A0A843V9U6_COLES</name>
<proteinExistence type="predicted"/>